<evidence type="ECO:0000313" key="5">
    <source>
        <dbReference type="Proteomes" id="UP000465031"/>
    </source>
</evidence>
<dbReference type="AlphaFoldDB" id="A0A162FWW3"/>
<organism evidence="2 4">
    <name type="scientific">Rathayibacter tanaceti</name>
    <dbReference type="NCBI Taxonomy" id="1671680"/>
    <lineage>
        <taxon>Bacteria</taxon>
        <taxon>Bacillati</taxon>
        <taxon>Actinomycetota</taxon>
        <taxon>Actinomycetes</taxon>
        <taxon>Micrococcales</taxon>
        <taxon>Microbacteriaceae</taxon>
        <taxon>Rathayibacter</taxon>
    </lineage>
</organism>
<proteinExistence type="predicted"/>
<evidence type="ECO:0000259" key="1">
    <source>
        <dbReference type="Pfam" id="PF07883"/>
    </source>
</evidence>
<dbReference type="PATRIC" id="fig|1671680.3.peg.2299"/>
<evidence type="ECO:0000313" key="2">
    <source>
        <dbReference type="EMBL" id="KZX20730.1"/>
    </source>
</evidence>
<dbReference type="OrthoDB" id="9791637at2"/>
<dbReference type="RefSeq" id="WP_068211785.1">
    <property type="nucleotide sequence ID" value="NZ_CP047186.1"/>
</dbReference>
<dbReference type="InterPro" id="IPR014710">
    <property type="entry name" value="RmlC-like_jellyroll"/>
</dbReference>
<gene>
    <name evidence="2" type="ORF">ACH61_02157</name>
    <name evidence="3" type="ORF">GSU10_02830</name>
</gene>
<dbReference type="KEGG" id="rte:GSU10_02830"/>
<feature type="domain" description="Cupin type-2" evidence="1">
    <location>
        <begin position="40"/>
        <end position="91"/>
    </location>
</feature>
<dbReference type="InterPro" id="IPR013096">
    <property type="entry name" value="Cupin_2"/>
</dbReference>
<dbReference type="Pfam" id="PF07883">
    <property type="entry name" value="Cupin_2"/>
    <property type="match status" value="1"/>
</dbReference>
<evidence type="ECO:0000313" key="4">
    <source>
        <dbReference type="Proteomes" id="UP000076717"/>
    </source>
</evidence>
<dbReference type="EMBL" id="CP047186">
    <property type="protein sequence ID" value="QHC54689.1"/>
    <property type="molecule type" value="Genomic_DNA"/>
</dbReference>
<dbReference type="Gene3D" id="2.60.120.10">
    <property type="entry name" value="Jelly Rolls"/>
    <property type="match status" value="1"/>
</dbReference>
<name>A0A162FWW3_9MICO</name>
<keyword evidence="4" id="KW-1185">Reference proteome</keyword>
<accession>A0A162FWW3</accession>
<dbReference type="InterPro" id="IPR011051">
    <property type="entry name" value="RmlC_Cupin_sf"/>
</dbReference>
<reference evidence="2 4" key="1">
    <citation type="submission" date="2015-08" db="EMBL/GenBank/DDBJ databases">
        <title>Draft Genome Sequence of Rathayibacter sp. Strain VKM Ac-2596 Isolated from Leaf Gall Induced by Plant-Parasitic Nematodes.</title>
        <authorList>
            <person name="Vasilenko O.V."/>
            <person name="Starodumova I.P."/>
            <person name="Tarlachkov S.V."/>
            <person name="Dorofeeva L.V."/>
            <person name="Evtushenko L.I."/>
        </authorList>
    </citation>
    <scope>NUCLEOTIDE SEQUENCE [LARGE SCALE GENOMIC DNA]</scope>
    <source>
        <strain evidence="2 4">VKM Ac-2596</strain>
    </source>
</reference>
<protein>
    <submittedName>
        <fullName evidence="2">Cupin domain protein</fullName>
    </submittedName>
    <submittedName>
        <fullName evidence="3">Cupin domain-containing protein</fullName>
    </submittedName>
</protein>
<dbReference type="EMBL" id="LIIN01000076">
    <property type="protein sequence ID" value="KZX20730.1"/>
    <property type="molecule type" value="Genomic_DNA"/>
</dbReference>
<reference evidence="5" key="2">
    <citation type="submission" date="2019-12" db="EMBL/GenBank/DDBJ databases">
        <title>Complete and draft genome sequences of new strains and members of some known species of the genus Rathayibacter isolated from plants.</title>
        <authorList>
            <person name="Tarlachkov S.V."/>
            <person name="Starodumova I.P."/>
            <person name="Dorofeeva L.V."/>
            <person name="Prisyazhnaya N.V."/>
            <person name="Leyn S."/>
            <person name="Zlamal J."/>
            <person name="Elan M."/>
            <person name="Osterman A.L."/>
            <person name="Nadler S."/>
            <person name="Subbotin S.A."/>
            <person name="Evtushenko L.I."/>
        </authorList>
    </citation>
    <scope>NUCLEOTIDE SEQUENCE [LARGE SCALE GENOMIC DNA]</scope>
    <source>
        <strain evidence="5">VKM Ac-2761</strain>
    </source>
</reference>
<evidence type="ECO:0000313" key="3">
    <source>
        <dbReference type="EMBL" id="QHC54689.1"/>
    </source>
</evidence>
<reference evidence="3" key="3">
    <citation type="submission" date="2019-12" db="EMBL/GenBank/DDBJ databases">
        <title>Complete and Draft Genome Sequences of New Strains and Members of Some Known Species of the Genus Rathayibacter isolated from Plants.</title>
        <authorList>
            <person name="Tarlachkov S.V."/>
            <person name="Starodumova I.P."/>
            <person name="Dorofeeva L.V."/>
            <person name="Prisyazhnaya N.V."/>
            <person name="Leyn S.A."/>
            <person name="Zlamal J.E."/>
            <person name="Elane M.L."/>
            <person name="Osterman A.L."/>
            <person name="Nadler S.A."/>
            <person name="Subbotin S.A."/>
            <person name="Evtushenko L.I."/>
        </authorList>
    </citation>
    <scope>NUCLEOTIDE SEQUENCE</scope>
    <source>
        <strain evidence="3">VKM Ac-2761</strain>
    </source>
</reference>
<sequence length="113" mass="12569">MHIPASSAREITTPEGTIRKYRVLPDAGVAHQVITTSSPATGSHLNKEVQEIYFIIEGTAVITVGEDSFEVGEKDIVVVEPMVPHSIRTEGLTYLTVTRPDWFFEQYEHVQGD</sequence>
<dbReference type="Proteomes" id="UP000076717">
    <property type="component" value="Unassembled WGS sequence"/>
</dbReference>
<dbReference type="Proteomes" id="UP000465031">
    <property type="component" value="Chromosome"/>
</dbReference>
<dbReference type="SUPFAM" id="SSF51182">
    <property type="entry name" value="RmlC-like cupins"/>
    <property type="match status" value="1"/>
</dbReference>